<keyword evidence="19" id="KW-1185">Reference proteome</keyword>
<evidence type="ECO:0000256" key="1">
    <source>
        <dbReference type="ARBA" id="ARBA00001946"/>
    </source>
</evidence>
<dbReference type="GO" id="GO:0046872">
    <property type="term" value="F:metal ion binding"/>
    <property type="evidence" value="ECO:0007669"/>
    <property type="project" value="UniProtKB-KW"/>
</dbReference>
<evidence type="ECO:0000256" key="15">
    <source>
        <dbReference type="SAM" id="SignalP"/>
    </source>
</evidence>
<evidence type="ECO:0000256" key="12">
    <source>
        <dbReference type="PIRSR" id="PIRSR640255-1"/>
    </source>
</evidence>
<dbReference type="InterPro" id="IPR001604">
    <property type="entry name" value="Endo_G_ENPP1-like_dom"/>
</dbReference>
<dbReference type="SMART" id="SM00892">
    <property type="entry name" value="Endonuclease_NS"/>
    <property type="match status" value="1"/>
</dbReference>
<evidence type="ECO:0000256" key="10">
    <source>
        <dbReference type="ARBA" id="ARBA00023128"/>
    </source>
</evidence>
<evidence type="ECO:0000256" key="8">
    <source>
        <dbReference type="ARBA" id="ARBA00022842"/>
    </source>
</evidence>
<evidence type="ECO:0000256" key="11">
    <source>
        <dbReference type="ARBA" id="ARBA00023157"/>
    </source>
</evidence>
<comment type="similarity">
    <text evidence="3 14">Belongs to the DNA/RNA non-specific endonuclease family.</text>
</comment>
<dbReference type="CDD" id="cd00091">
    <property type="entry name" value="NUC"/>
    <property type="match status" value="1"/>
</dbReference>
<dbReference type="EC" id="3.1.30.-" evidence="14"/>
<dbReference type="InterPro" id="IPR044925">
    <property type="entry name" value="His-Me_finger_sf"/>
</dbReference>
<dbReference type="InterPro" id="IPR020821">
    <property type="entry name" value="ENPP1-3/EXOG-like_nuc-like"/>
</dbReference>
<keyword evidence="6 14" id="KW-0255">Endonuclease</keyword>
<dbReference type="SMART" id="SM00477">
    <property type="entry name" value="NUC"/>
    <property type="match status" value="1"/>
</dbReference>
<dbReference type="GO" id="GO:0000014">
    <property type="term" value="F:single-stranded DNA endodeoxyribonuclease activity"/>
    <property type="evidence" value="ECO:0007669"/>
    <property type="project" value="TreeGrafter"/>
</dbReference>
<dbReference type="GO" id="GO:0005743">
    <property type="term" value="C:mitochondrial inner membrane"/>
    <property type="evidence" value="ECO:0007669"/>
    <property type="project" value="TreeGrafter"/>
</dbReference>
<dbReference type="FunFam" id="3.40.570.10:FF:000002">
    <property type="entry name" value="Endonuclease G, mitochondrial"/>
    <property type="match status" value="1"/>
</dbReference>
<feature type="signal peptide" evidence="15">
    <location>
        <begin position="1"/>
        <end position="18"/>
    </location>
</feature>
<protein>
    <recommendedName>
        <fullName evidence="14">Endonuclease</fullName>
        <ecNumber evidence="14">3.1.30.-</ecNumber>
    </recommendedName>
</protein>
<dbReference type="PANTHER" id="PTHR13966:SF5">
    <property type="entry name" value="ENDONUCLEASE G, MITOCHONDRIAL"/>
    <property type="match status" value="1"/>
</dbReference>
<feature type="domain" description="ENPP1-3/EXOG-like endonuclease/phosphodiesterase" evidence="16">
    <location>
        <begin position="86"/>
        <end position="296"/>
    </location>
</feature>
<keyword evidence="11" id="KW-1015">Disulfide bond</keyword>
<evidence type="ECO:0000313" key="18">
    <source>
        <dbReference type="EMBL" id="CAK1543563.1"/>
    </source>
</evidence>
<organism evidence="18 19">
    <name type="scientific">Leptosia nina</name>
    <dbReference type="NCBI Taxonomy" id="320188"/>
    <lineage>
        <taxon>Eukaryota</taxon>
        <taxon>Metazoa</taxon>
        <taxon>Ecdysozoa</taxon>
        <taxon>Arthropoda</taxon>
        <taxon>Hexapoda</taxon>
        <taxon>Insecta</taxon>
        <taxon>Pterygota</taxon>
        <taxon>Neoptera</taxon>
        <taxon>Endopterygota</taxon>
        <taxon>Lepidoptera</taxon>
        <taxon>Glossata</taxon>
        <taxon>Ditrysia</taxon>
        <taxon>Papilionoidea</taxon>
        <taxon>Pieridae</taxon>
        <taxon>Pierinae</taxon>
        <taxon>Leptosia</taxon>
    </lineage>
</organism>
<keyword evidence="8" id="KW-0460">Magnesium</keyword>
<dbReference type="EMBL" id="CAVLEF010000004">
    <property type="protein sequence ID" value="CAK1543563.1"/>
    <property type="molecule type" value="Genomic_DNA"/>
</dbReference>
<keyword evidence="4 14" id="KW-0540">Nuclease</keyword>
<reference evidence="18 19" key="1">
    <citation type="submission" date="2023-11" db="EMBL/GenBank/DDBJ databases">
        <authorList>
            <person name="Okamura Y."/>
        </authorList>
    </citation>
    <scope>NUCLEOTIDE SEQUENCE [LARGE SCALE GENOMIC DNA]</scope>
</reference>
<dbReference type="SUPFAM" id="SSF54060">
    <property type="entry name" value="His-Me finger endonucleases"/>
    <property type="match status" value="1"/>
</dbReference>
<gene>
    <name evidence="18" type="ORF">LNINA_LOCUS3371</name>
</gene>
<dbReference type="GO" id="GO:0003676">
    <property type="term" value="F:nucleic acid binding"/>
    <property type="evidence" value="ECO:0007669"/>
    <property type="project" value="InterPro"/>
</dbReference>
<evidence type="ECO:0000256" key="6">
    <source>
        <dbReference type="ARBA" id="ARBA00022759"/>
    </source>
</evidence>
<evidence type="ECO:0000256" key="14">
    <source>
        <dbReference type="RuleBase" id="RU366055"/>
    </source>
</evidence>
<dbReference type="GO" id="GO:0005634">
    <property type="term" value="C:nucleus"/>
    <property type="evidence" value="ECO:0007669"/>
    <property type="project" value="TreeGrafter"/>
</dbReference>
<feature type="chain" id="PRO_5043830371" description="Endonuclease" evidence="15">
    <location>
        <begin position="19"/>
        <end position="306"/>
    </location>
</feature>
<dbReference type="Pfam" id="PF01223">
    <property type="entry name" value="Endonuclease_NS"/>
    <property type="match status" value="1"/>
</dbReference>
<feature type="domain" description="DNA/RNA non-specific endonuclease/pyrophosphatase/phosphodiesterase" evidence="17">
    <location>
        <begin position="85"/>
        <end position="296"/>
    </location>
</feature>
<proteinExistence type="inferred from homology"/>
<keyword evidence="10" id="KW-0496">Mitochondrion</keyword>
<evidence type="ECO:0000259" key="17">
    <source>
        <dbReference type="SMART" id="SM00892"/>
    </source>
</evidence>
<comment type="caution">
    <text evidence="18">The sequence shown here is derived from an EMBL/GenBank/DDBJ whole genome shotgun (WGS) entry which is preliminary data.</text>
</comment>
<feature type="binding site" evidence="13">
    <location>
        <position position="183"/>
    </location>
    <ligand>
        <name>Mg(2+)</name>
        <dbReference type="ChEBI" id="CHEBI:18420"/>
        <note>catalytic</note>
    </ligand>
</feature>
<keyword evidence="9" id="KW-0809">Transit peptide</keyword>
<evidence type="ECO:0000256" key="7">
    <source>
        <dbReference type="ARBA" id="ARBA00022801"/>
    </source>
</evidence>
<evidence type="ECO:0000256" key="13">
    <source>
        <dbReference type="PIRSR" id="PIRSR640255-2"/>
    </source>
</evidence>
<evidence type="ECO:0000256" key="3">
    <source>
        <dbReference type="ARBA" id="ARBA00010052"/>
    </source>
</evidence>
<comment type="cofactor">
    <cofactor evidence="1 14">
        <name>Mg(2+)</name>
        <dbReference type="ChEBI" id="CHEBI:18420"/>
    </cofactor>
</comment>
<evidence type="ECO:0000256" key="5">
    <source>
        <dbReference type="ARBA" id="ARBA00022723"/>
    </source>
</evidence>
<dbReference type="InterPro" id="IPR018524">
    <property type="entry name" value="DNA/RNA_endonuclease_AS"/>
</dbReference>
<feature type="active site" description="Proton acceptor" evidence="12">
    <location>
        <position position="151"/>
    </location>
</feature>
<keyword evidence="7 14" id="KW-0378">Hydrolase</keyword>
<keyword evidence="5 13" id="KW-0479">Metal-binding</keyword>
<dbReference type="InterPro" id="IPR040255">
    <property type="entry name" value="Non-specific_endonuclease"/>
</dbReference>
<sequence>MISKRLLHLAQLSAVGFTGYLIGQQDNSNRDDSVVVNGKKLSSLPALPIFGTVSAATPYAEGGKSKDRVTEIMKYGFPGLDNVRSYDDFVLSYDRRTRVPHWVFEHITKEHISKNDAVDRSKCDFKPDESIHPFFRSQNADYKGSGFDRGHMAAAGNHRLAQQHVDQTFYLTNMAPQVGQGFNRDSWNRLEKHVRKLTKVYNNVYCCTGPLYLPRKEADGKSYVKYQVIGANTVAVPTHFYKVVVCEAGDGSLHMESYVMPNQRLPDETPVSSYMVPPETIEKAAGLLFFDKIHRSKLTTINGKKV</sequence>
<dbReference type="PROSITE" id="PS01070">
    <property type="entry name" value="NUCLEASE_NON_SPEC"/>
    <property type="match status" value="1"/>
</dbReference>
<dbReference type="Proteomes" id="UP001497472">
    <property type="component" value="Unassembled WGS sequence"/>
</dbReference>
<dbReference type="Gene3D" id="3.40.570.10">
    <property type="entry name" value="Extracellular Endonuclease, subunit A"/>
    <property type="match status" value="1"/>
</dbReference>
<evidence type="ECO:0000313" key="19">
    <source>
        <dbReference type="Proteomes" id="UP001497472"/>
    </source>
</evidence>
<evidence type="ECO:0000256" key="9">
    <source>
        <dbReference type="ARBA" id="ARBA00022946"/>
    </source>
</evidence>
<evidence type="ECO:0000256" key="4">
    <source>
        <dbReference type="ARBA" id="ARBA00022722"/>
    </source>
</evidence>
<evidence type="ECO:0000256" key="2">
    <source>
        <dbReference type="ARBA" id="ARBA00004173"/>
    </source>
</evidence>
<evidence type="ECO:0000259" key="16">
    <source>
        <dbReference type="SMART" id="SM00477"/>
    </source>
</evidence>
<comment type="subcellular location">
    <subcellularLocation>
        <location evidence="2">Mitochondrion</location>
    </subcellularLocation>
</comment>
<dbReference type="AlphaFoldDB" id="A0AAV1J3A3"/>
<name>A0AAV1J3A3_9NEOP</name>
<dbReference type="InterPro" id="IPR044929">
    <property type="entry name" value="DNA/RNA_non-sp_Endonuclease_sf"/>
</dbReference>
<keyword evidence="15" id="KW-0732">Signal</keyword>
<dbReference type="GO" id="GO:0006309">
    <property type="term" value="P:apoptotic DNA fragmentation"/>
    <property type="evidence" value="ECO:0007669"/>
    <property type="project" value="TreeGrafter"/>
</dbReference>
<dbReference type="PANTHER" id="PTHR13966">
    <property type="entry name" value="ENDONUCLEASE RELATED"/>
    <property type="match status" value="1"/>
</dbReference>
<accession>A0AAV1J3A3</accession>
<dbReference type="GO" id="GO:0004521">
    <property type="term" value="F:RNA endonuclease activity"/>
    <property type="evidence" value="ECO:0007669"/>
    <property type="project" value="TreeGrafter"/>
</dbReference>